<protein>
    <recommendedName>
        <fullName evidence="8">Bcr/CflA family efflux transporter</fullName>
    </recommendedName>
</protein>
<feature type="transmembrane region" description="Helical" evidence="8">
    <location>
        <begin position="289"/>
        <end position="306"/>
    </location>
</feature>
<organism evidence="10 11">
    <name type="scientific">Sphingobium nicotianae</name>
    <dbReference type="NCBI Taxonomy" id="2782607"/>
    <lineage>
        <taxon>Bacteria</taxon>
        <taxon>Pseudomonadati</taxon>
        <taxon>Pseudomonadota</taxon>
        <taxon>Alphaproteobacteria</taxon>
        <taxon>Sphingomonadales</taxon>
        <taxon>Sphingomonadaceae</taxon>
        <taxon>Sphingobium</taxon>
    </lineage>
</organism>
<comment type="similarity">
    <text evidence="2 8">Belongs to the major facilitator superfamily. Bcr/CmlA family.</text>
</comment>
<feature type="domain" description="Major facilitator superfamily (MFS) profile" evidence="9">
    <location>
        <begin position="15"/>
        <end position="397"/>
    </location>
</feature>
<dbReference type="EMBL" id="JAHGAW010000003">
    <property type="protein sequence ID" value="MBT2186523.1"/>
    <property type="molecule type" value="Genomic_DNA"/>
</dbReference>
<evidence type="ECO:0000256" key="1">
    <source>
        <dbReference type="ARBA" id="ARBA00004651"/>
    </source>
</evidence>
<evidence type="ECO:0000256" key="2">
    <source>
        <dbReference type="ARBA" id="ARBA00006236"/>
    </source>
</evidence>
<dbReference type="InterPro" id="IPR004812">
    <property type="entry name" value="Efflux_drug-R_Bcr/CmlA"/>
</dbReference>
<feature type="transmembrane region" description="Helical" evidence="8">
    <location>
        <begin position="105"/>
        <end position="128"/>
    </location>
</feature>
<feature type="transmembrane region" description="Helical" evidence="8">
    <location>
        <begin position="171"/>
        <end position="190"/>
    </location>
</feature>
<keyword evidence="4" id="KW-1003">Cell membrane</keyword>
<dbReference type="SUPFAM" id="SSF103473">
    <property type="entry name" value="MFS general substrate transporter"/>
    <property type="match status" value="1"/>
</dbReference>
<dbReference type="Pfam" id="PF07690">
    <property type="entry name" value="MFS_1"/>
    <property type="match status" value="1"/>
</dbReference>
<feature type="transmembrane region" description="Helical" evidence="8">
    <location>
        <begin position="220"/>
        <end position="238"/>
    </location>
</feature>
<dbReference type="RefSeq" id="WP_214622252.1">
    <property type="nucleotide sequence ID" value="NZ_JAHGAW010000003.1"/>
</dbReference>
<dbReference type="GO" id="GO:0005886">
    <property type="term" value="C:plasma membrane"/>
    <property type="evidence" value="ECO:0007669"/>
    <property type="project" value="UniProtKB-SubCell"/>
</dbReference>
<evidence type="ECO:0000313" key="11">
    <source>
        <dbReference type="Proteomes" id="UP001138757"/>
    </source>
</evidence>
<dbReference type="InterPro" id="IPR020846">
    <property type="entry name" value="MFS_dom"/>
</dbReference>
<feature type="transmembrane region" description="Helical" evidence="8">
    <location>
        <begin position="82"/>
        <end position="99"/>
    </location>
</feature>
<gene>
    <name evidence="10" type="ORF">KK488_06130</name>
</gene>
<dbReference type="Proteomes" id="UP001138757">
    <property type="component" value="Unassembled WGS sequence"/>
</dbReference>
<evidence type="ECO:0000256" key="7">
    <source>
        <dbReference type="ARBA" id="ARBA00023136"/>
    </source>
</evidence>
<keyword evidence="8" id="KW-0997">Cell inner membrane</keyword>
<evidence type="ECO:0000256" key="6">
    <source>
        <dbReference type="ARBA" id="ARBA00022989"/>
    </source>
</evidence>
<dbReference type="GO" id="GO:1990961">
    <property type="term" value="P:xenobiotic detoxification by transmembrane export across the plasma membrane"/>
    <property type="evidence" value="ECO:0007669"/>
    <property type="project" value="InterPro"/>
</dbReference>
<evidence type="ECO:0000256" key="5">
    <source>
        <dbReference type="ARBA" id="ARBA00022692"/>
    </source>
</evidence>
<dbReference type="PROSITE" id="PS00216">
    <property type="entry name" value="SUGAR_TRANSPORT_1"/>
    <property type="match status" value="1"/>
</dbReference>
<dbReference type="PANTHER" id="PTHR43124:SF3">
    <property type="entry name" value="CHLORAMPHENICOL EFFLUX PUMP RV0191"/>
    <property type="match status" value="1"/>
</dbReference>
<feature type="transmembrane region" description="Helical" evidence="8">
    <location>
        <begin position="140"/>
        <end position="159"/>
    </location>
</feature>
<keyword evidence="3 8" id="KW-0813">Transport</keyword>
<proteinExistence type="inferred from homology"/>
<dbReference type="InterPro" id="IPR011701">
    <property type="entry name" value="MFS"/>
</dbReference>
<dbReference type="InterPro" id="IPR005829">
    <property type="entry name" value="Sugar_transporter_CS"/>
</dbReference>
<evidence type="ECO:0000256" key="3">
    <source>
        <dbReference type="ARBA" id="ARBA00022448"/>
    </source>
</evidence>
<dbReference type="InterPro" id="IPR050189">
    <property type="entry name" value="MFS_Efflux_Transporters"/>
</dbReference>
<sequence length="416" mass="44849">MSAETKPFPMRDREFVALMASIMALNALAIDAMLPAFPAIRAALHVTNPNNMQYMISTYMMANAVGSLVAGPLSDRFGRRPMLLLSIAFSAIGGLASGISPTYEILLTMRAVHGFFAAGLGVLAVSVIRDRFAGDQMARLMSLIIIVFMLVPVLAPSIGQLVLEVASWRKIFHVLAVAAAMVFTWAWFRLPETLHAEYRQPIAIPTIARNWLSCLTDRQGVGYMLGASLMMGGMFGFLNSSQQIFYDVFHAADVFPIAFACVAGSMGLANFSNSRIVERFGARRVSHTALLGFITLSLLQLLASRLHPEPLVLFVALVAINMGMVGFTGSNFGSIAMEPFGRIAGSAASFQSFARMALATAIGAMTGQRFDGTTGPLAQGFFVTGLIALGFILWAEKGKLFTRPRLAGLRPNHPTP</sequence>
<feature type="transmembrane region" description="Helical" evidence="8">
    <location>
        <begin position="312"/>
        <end position="332"/>
    </location>
</feature>
<evidence type="ECO:0000259" key="9">
    <source>
        <dbReference type="PROSITE" id="PS50850"/>
    </source>
</evidence>
<dbReference type="InterPro" id="IPR036259">
    <property type="entry name" value="MFS_trans_sf"/>
</dbReference>
<dbReference type="Gene3D" id="1.20.1720.10">
    <property type="entry name" value="Multidrug resistance protein D"/>
    <property type="match status" value="1"/>
</dbReference>
<keyword evidence="6 8" id="KW-1133">Transmembrane helix</keyword>
<feature type="transmembrane region" description="Helical" evidence="8">
    <location>
        <begin position="15"/>
        <end position="40"/>
    </location>
</feature>
<evidence type="ECO:0000256" key="8">
    <source>
        <dbReference type="RuleBase" id="RU365088"/>
    </source>
</evidence>
<name>A0A9X1IQ50_9SPHN</name>
<dbReference type="PANTHER" id="PTHR43124">
    <property type="entry name" value="PURINE EFFLUX PUMP PBUE"/>
    <property type="match status" value="1"/>
</dbReference>
<comment type="caution">
    <text evidence="8">Lacks conserved residue(s) required for the propagation of feature annotation.</text>
</comment>
<reference evidence="10" key="1">
    <citation type="submission" date="2021-05" db="EMBL/GenBank/DDBJ databases">
        <title>Genome of Sphingobium sp. strain.</title>
        <authorList>
            <person name="Fan R."/>
        </authorList>
    </citation>
    <scope>NUCLEOTIDE SEQUENCE</scope>
    <source>
        <strain evidence="10">H33</strain>
    </source>
</reference>
<dbReference type="PROSITE" id="PS50850">
    <property type="entry name" value="MFS"/>
    <property type="match status" value="1"/>
</dbReference>
<evidence type="ECO:0000313" key="10">
    <source>
        <dbReference type="EMBL" id="MBT2186523.1"/>
    </source>
</evidence>
<comment type="caution">
    <text evidence="10">The sequence shown here is derived from an EMBL/GenBank/DDBJ whole genome shotgun (WGS) entry which is preliminary data.</text>
</comment>
<keyword evidence="5 8" id="KW-0812">Transmembrane</keyword>
<comment type="subcellular location">
    <subcellularLocation>
        <location evidence="8">Cell inner membrane</location>
        <topology evidence="8">Multi-pass membrane protein</topology>
    </subcellularLocation>
    <subcellularLocation>
        <location evidence="1">Cell membrane</location>
        <topology evidence="1">Multi-pass membrane protein</topology>
    </subcellularLocation>
</comment>
<keyword evidence="7 8" id="KW-0472">Membrane</keyword>
<accession>A0A9X1IQ50</accession>
<feature type="transmembrane region" description="Helical" evidence="8">
    <location>
        <begin position="377"/>
        <end position="395"/>
    </location>
</feature>
<keyword evidence="11" id="KW-1185">Reference proteome</keyword>
<dbReference type="AlphaFoldDB" id="A0A9X1IQ50"/>
<dbReference type="GO" id="GO:0042910">
    <property type="term" value="F:xenobiotic transmembrane transporter activity"/>
    <property type="evidence" value="ECO:0007669"/>
    <property type="project" value="InterPro"/>
</dbReference>
<feature type="transmembrane region" description="Helical" evidence="8">
    <location>
        <begin position="244"/>
        <end position="268"/>
    </location>
</feature>
<feature type="transmembrane region" description="Helical" evidence="8">
    <location>
        <begin position="344"/>
        <end position="365"/>
    </location>
</feature>
<dbReference type="CDD" id="cd17320">
    <property type="entry name" value="MFS_MdfA_MDR_like"/>
    <property type="match status" value="1"/>
</dbReference>
<evidence type="ECO:0000256" key="4">
    <source>
        <dbReference type="ARBA" id="ARBA00022475"/>
    </source>
</evidence>
<dbReference type="NCBIfam" id="TIGR00710">
    <property type="entry name" value="efflux_Bcr_CflA"/>
    <property type="match status" value="1"/>
</dbReference>